<dbReference type="Ensembl" id="ENSNNAT00000004628.1">
    <property type="protein sequence ID" value="ENSNNAP00000004423.1"/>
    <property type="gene ID" value="ENSNNAG00000002969.1"/>
</dbReference>
<name>A0A8C6VEQ7_NAJNA</name>
<reference evidence="2" key="1">
    <citation type="submission" date="2025-08" db="UniProtKB">
        <authorList>
            <consortium name="Ensembl"/>
        </authorList>
    </citation>
    <scope>IDENTIFICATION</scope>
</reference>
<keyword evidence="3" id="KW-1185">Reference proteome</keyword>
<protein>
    <submittedName>
        <fullName evidence="2">Uncharacterized protein</fullName>
    </submittedName>
</protein>
<proteinExistence type="predicted"/>
<reference evidence="2" key="2">
    <citation type="submission" date="2025-09" db="UniProtKB">
        <authorList>
            <consortium name="Ensembl"/>
        </authorList>
    </citation>
    <scope>IDENTIFICATION</scope>
</reference>
<organism evidence="2 3">
    <name type="scientific">Naja naja</name>
    <name type="common">Indian cobra</name>
    <dbReference type="NCBI Taxonomy" id="35670"/>
    <lineage>
        <taxon>Eukaryota</taxon>
        <taxon>Metazoa</taxon>
        <taxon>Chordata</taxon>
        <taxon>Craniata</taxon>
        <taxon>Vertebrata</taxon>
        <taxon>Euteleostomi</taxon>
        <taxon>Lepidosauria</taxon>
        <taxon>Squamata</taxon>
        <taxon>Bifurcata</taxon>
        <taxon>Unidentata</taxon>
        <taxon>Episquamata</taxon>
        <taxon>Toxicofera</taxon>
        <taxon>Serpentes</taxon>
        <taxon>Colubroidea</taxon>
        <taxon>Elapidae</taxon>
        <taxon>Elapinae</taxon>
        <taxon>Naja</taxon>
    </lineage>
</organism>
<evidence type="ECO:0000313" key="2">
    <source>
        <dbReference type="Ensembl" id="ENSNNAP00000004423.1"/>
    </source>
</evidence>
<accession>A0A8C6VEQ7</accession>
<feature type="transmembrane region" description="Helical" evidence="1">
    <location>
        <begin position="29"/>
        <end position="47"/>
    </location>
</feature>
<keyword evidence="1" id="KW-0472">Membrane</keyword>
<keyword evidence="1" id="KW-0812">Transmembrane</keyword>
<dbReference type="Proteomes" id="UP000694559">
    <property type="component" value="Unplaced"/>
</dbReference>
<keyword evidence="1" id="KW-1133">Transmembrane helix</keyword>
<sequence>MMEQPWWKGDLAADVHQTLRLKVRLDSCFFFSLLSFTLESIWLDLLWM</sequence>
<evidence type="ECO:0000313" key="3">
    <source>
        <dbReference type="Proteomes" id="UP000694559"/>
    </source>
</evidence>
<dbReference type="GeneTree" id="ENSGT01010000229541"/>
<evidence type="ECO:0000256" key="1">
    <source>
        <dbReference type="SAM" id="Phobius"/>
    </source>
</evidence>
<dbReference type="AlphaFoldDB" id="A0A8C6VEQ7"/>